<feature type="active site" description="Proton acceptor" evidence="5">
    <location>
        <position position="639"/>
    </location>
</feature>
<dbReference type="PANTHER" id="PTHR11552">
    <property type="entry name" value="GLUCOSE-METHANOL-CHOLINE GMC OXIDOREDUCTASE"/>
    <property type="match status" value="1"/>
</dbReference>
<evidence type="ECO:0000256" key="6">
    <source>
        <dbReference type="PIRSR" id="PIRSR000137-2"/>
    </source>
</evidence>
<evidence type="ECO:0000259" key="7">
    <source>
        <dbReference type="PROSITE" id="PS00624"/>
    </source>
</evidence>
<dbReference type="PROSITE" id="PS00624">
    <property type="entry name" value="GMC_OXRED_2"/>
    <property type="match status" value="1"/>
</dbReference>
<dbReference type="Pfam" id="PF00732">
    <property type="entry name" value="GMC_oxred_N"/>
    <property type="match status" value="1"/>
</dbReference>
<dbReference type="InterPro" id="IPR036188">
    <property type="entry name" value="FAD/NAD-bd_sf"/>
</dbReference>
<dbReference type="InterPro" id="IPR012132">
    <property type="entry name" value="GMC_OxRdtase"/>
</dbReference>
<reference evidence="8 9" key="1">
    <citation type="submission" date="2019-02" db="EMBL/GenBank/DDBJ databases">
        <title>Genome sequencing of the rare red list fungi Dentipellis fragilis.</title>
        <authorList>
            <person name="Buettner E."/>
            <person name="Kellner H."/>
        </authorList>
    </citation>
    <scope>NUCLEOTIDE SEQUENCE [LARGE SCALE GENOMIC DNA]</scope>
    <source>
        <strain evidence="8 9">DSM 105465</strain>
    </source>
</reference>
<dbReference type="GO" id="GO:0050660">
    <property type="term" value="F:flavin adenine dinucleotide binding"/>
    <property type="evidence" value="ECO:0007669"/>
    <property type="project" value="InterPro"/>
</dbReference>
<feature type="domain" description="Glucose-methanol-choline oxidoreductase N-terminal" evidence="7">
    <location>
        <begin position="354"/>
        <end position="368"/>
    </location>
</feature>
<evidence type="ECO:0000256" key="4">
    <source>
        <dbReference type="ARBA" id="ARBA00022827"/>
    </source>
</evidence>
<dbReference type="STRING" id="205917.A0A4Y9YKS4"/>
<dbReference type="EMBL" id="SEOQ01000429">
    <property type="protein sequence ID" value="TFY63176.1"/>
    <property type="molecule type" value="Genomic_DNA"/>
</dbReference>
<evidence type="ECO:0000256" key="1">
    <source>
        <dbReference type="ARBA" id="ARBA00001974"/>
    </source>
</evidence>
<keyword evidence="3" id="KW-0285">Flavoprotein</keyword>
<comment type="cofactor">
    <cofactor evidence="1 6">
        <name>FAD</name>
        <dbReference type="ChEBI" id="CHEBI:57692"/>
    </cofactor>
</comment>
<dbReference type="AlphaFoldDB" id="A0A4Y9YKS4"/>
<dbReference type="InterPro" id="IPR007867">
    <property type="entry name" value="GMC_OxRtase_C"/>
</dbReference>
<dbReference type="PANTHER" id="PTHR11552:SF147">
    <property type="entry name" value="CHOLINE DEHYDROGENASE, MITOCHONDRIAL"/>
    <property type="match status" value="1"/>
</dbReference>
<feature type="binding site" evidence="6">
    <location>
        <position position="313"/>
    </location>
    <ligand>
        <name>FAD</name>
        <dbReference type="ChEBI" id="CHEBI:57692"/>
    </ligand>
</feature>
<dbReference type="SUPFAM" id="SSF51905">
    <property type="entry name" value="FAD/NAD(P)-binding domain"/>
    <property type="match status" value="1"/>
</dbReference>
<comment type="caution">
    <text evidence="8">The sequence shown here is derived from an EMBL/GenBank/DDBJ whole genome shotgun (WGS) entry which is preliminary data.</text>
</comment>
<comment type="similarity">
    <text evidence="2">Belongs to the GMC oxidoreductase family.</text>
</comment>
<dbReference type="GO" id="GO:0016614">
    <property type="term" value="F:oxidoreductase activity, acting on CH-OH group of donors"/>
    <property type="evidence" value="ECO:0007669"/>
    <property type="project" value="InterPro"/>
</dbReference>
<accession>A0A4Y9YKS4</accession>
<protein>
    <recommendedName>
        <fullName evidence="7">Glucose-methanol-choline oxidoreductase N-terminal domain-containing protein</fullName>
    </recommendedName>
</protein>
<dbReference type="Gene3D" id="3.50.50.60">
    <property type="entry name" value="FAD/NAD(P)-binding domain"/>
    <property type="match status" value="1"/>
</dbReference>
<sequence length="662" mass="71825">MPHTRSALDVGRSTALSALLTVFALVVVPRRLTSPYLRIAASTVLLGTALRVLCGRPAKRKDALSRDYERIGRKVTATGYEPDEYDFIIIGGGTAGCVLAARLSEDPSVRVLLLEAGGSATKIQLTRIPSGFSQLFGGKEIYNFETEPCEGTAGLSHYWPRARMLGGCTSINAQIYHYGSPDDYDEWARIQADQDGADEWSYENFKKYFKKLERYNPSKRYPDVDLLERGDVGGKVDVGHEGFFSPITQKFIDSCEHVGIDKKSDLNSSKGTLGVAKLVTYIRDGKRVTTETAYLTEDVLSRPNLTIATHATVTKLLFETGDAGPQAVGAEFASSADAPRYRARARKEIILSAGAVHTPHILLLSGVGPAELLTQHSISVVADMPGVGTHLRDHPVIDVVLREKSGDNLNYLRPKGIRDAFRLQKSLAQYLLFGNGPLTTNVAEAAAFFRSDDPKLFPESDAAIKAASSGPGAPDLELFDSPIGYKSNLKTELPNVDSMSLHLVLLRPTSVGTISLKSTNPFDAPVIHANYLSTQHDIDVLVRGMRILMRVADAPPLGNIIDRSAKSDPDFGHYLSDASDAEMETYIRSNLSTLYHPTSTARMAPLSEGGVVDPRLRVYGIQGLRIADASVYPEIVSGHTAATAIAIGEKAADLINADLRRA</sequence>
<dbReference type="Gene3D" id="3.30.560.10">
    <property type="entry name" value="Glucose Oxidase, domain 3"/>
    <property type="match status" value="1"/>
</dbReference>
<feature type="active site" description="Proton donor" evidence="5">
    <location>
        <position position="596"/>
    </location>
</feature>
<name>A0A4Y9YKS4_9AGAM</name>
<dbReference type="Pfam" id="PF05199">
    <property type="entry name" value="GMC_oxred_C"/>
    <property type="match status" value="1"/>
</dbReference>
<dbReference type="Proteomes" id="UP000298327">
    <property type="component" value="Unassembled WGS sequence"/>
</dbReference>
<evidence type="ECO:0000256" key="5">
    <source>
        <dbReference type="PIRSR" id="PIRSR000137-1"/>
    </source>
</evidence>
<organism evidence="8 9">
    <name type="scientific">Dentipellis fragilis</name>
    <dbReference type="NCBI Taxonomy" id="205917"/>
    <lineage>
        <taxon>Eukaryota</taxon>
        <taxon>Fungi</taxon>
        <taxon>Dikarya</taxon>
        <taxon>Basidiomycota</taxon>
        <taxon>Agaricomycotina</taxon>
        <taxon>Agaricomycetes</taxon>
        <taxon>Russulales</taxon>
        <taxon>Hericiaceae</taxon>
        <taxon>Dentipellis</taxon>
    </lineage>
</organism>
<dbReference type="SUPFAM" id="SSF54373">
    <property type="entry name" value="FAD-linked reductases, C-terminal domain"/>
    <property type="match status" value="1"/>
</dbReference>
<evidence type="ECO:0000256" key="3">
    <source>
        <dbReference type="ARBA" id="ARBA00022630"/>
    </source>
</evidence>
<dbReference type="OrthoDB" id="269227at2759"/>
<gene>
    <name evidence="8" type="ORF">EVG20_g6436</name>
</gene>
<keyword evidence="4 6" id="KW-0274">FAD</keyword>
<dbReference type="InterPro" id="IPR000172">
    <property type="entry name" value="GMC_OxRdtase_N"/>
</dbReference>
<evidence type="ECO:0000313" key="9">
    <source>
        <dbReference type="Proteomes" id="UP000298327"/>
    </source>
</evidence>
<proteinExistence type="inferred from homology"/>
<keyword evidence="9" id="KW-1185">Reference proteome</keyword>
<evidence type="ECO:0000256" key="2">
    <source>
        <dbReference type="ARBA" id="ARBA00010790"/>
    </source>
</evidence>
<dbReference type="PIRSF" id="PIRSF000137">
    <property type="entry name" value="Alcohol_oxidase"/>
    <property type="match status" value="1"/>
</dbReference>
<evidence type="ECO:0000313" key="8">
    <source>
        <dbReference type="EMBL" id="TFY63176.1"/>
    </source>
</evidence>